<dbReference type="Pfam" id="PF13649">
    <property type="entry name" value="Methyltransf_25"/>
    <property type="match status" value="1"/>
</dbReference>
<gene>
    <name evidence="2" type="ORF">E6K72_01825</name>
</gene>
<dbReference type="SUPFAM" id="SSF53335">
    <property type="entry name" value="S-adenosyl-L-methionine-dependent methyltransferases"/>
    <property type="match status" value="1"/>
</dbReference>
<dbReference type="InterPro" id="IPR041698">
    <property type="entry name" value="Methyltransf_25"/>
</dbReference>
<feature type="domain" description="Methyltransferase" evidence="1">
    <location>
        <begin position="44"/>
        <end position="140"/>
    </location>
</feature>
<evidence type="ECO:0000313" key="3">
    <source>
        <dbReference type="Proteomes" id="UP000317716"/>
    </source>
</evidence>
<evidence type="ECO:0000313" key="2">
    <source>
        <dbReference type="EMBL" id="TMQ59170.1"/>
    </source>
</evidence>
<dbReference type="AlphaFoldDB" id="A0A538T6A8"/>
<organism evidence="2 3">
    <name type="scientific">Eiseniibacteriota bacterium</name>
    <dbReference type="NCBI Taxonomy" id="2212470"/>
    <lineage>
        <taxon>Bacteria</taxon>
        <taxon>Candidatus Eiseniibacteriota</taxon>
    </lineage>
</organism>
<comment type="caution">
    <text evidence="2">The sequence shown here is derived from an EMBL/GenBank/DDBJ whole genome shotgun (WGS) entry which is preliminary data.</text>
</comment>
<dbReference type="EMBL" id="VBOS01000055">
    <property type="protein sequence ID" value="TMQ59170.1"/>
    <property type="molecule type" value="Genomic_DNA"/>
</dbReference>
<sequence length="212" mass="23834">MSEREHWESVYAGKEPADASWYRPHLERSLRFIEETGLPRTAAILDVGGGASTLVDDVLARGYSDVTVLDISERAVAFAKTRLGSREEAVTWLVADILKIELPEQRYDFWHDRAVFHFLIEESARQLYVAAVRRALRPNGHIVVATFGPAAPERCSGLPVLRYSDEGIHRQFGPDFRKVGGSSEVHVTPSGNEQEFVYCYCRMPEPRGSIPC</sequence>
<dbReference type="CDD" id="cd02440">
    <property type="entry name" value="AdoMet_MTases"/>
    <property type="match status" value="1"/>
</dbReference>
<evidence type="ECO:0000259" key="1">
    <source>
        <dbReference type="Pfam" id="PF13649"/>
    </source>
</evidence>
<dbReference type="GO" id="GO:0032259">
    <property type="term" value="P:methylation"/>
    <property type="evidence" value="ECO:0007669"/>
    <property type="project" value="UniProtKB-KW"/>
</dbReference>
<dbReference type="InterPro" id="IPR029063">
    <property type="entry name" value="SAM-dependent_MTases_sf"/>
</dbReference>
<accession>A0A538T6A8</accession>
<reference evidence="2 3" key="1">
    <citation type="journal article" date="2019" name="Nat. Microbiol.">
        <title>Mediterranean grassland soil C-N compound turnover is dependent on rainfall and depth, and is mediated by genomically divergent microorganisms.</title>
        <authorList>
            <person name="Diamond S."/>
            <person name="Andeer P.F."/>
            <person name="Li Z."/>
            <person name="Crits-Christoph A."/>
            <person name="Burstein D."/>
            <person name="Anantharaman K."/>
            <person name="Lane K.R."/>
            <person name="Thomas B.C."/>
            <person name="Pan C."/>
            <person name="Northen T.R."/>
            <person name="Banfield J.F."/>
        </authorList>
    </citation>
    <scope>NUCLEOTIDE SEQUENCE [LARGE SCALE GENOMIC DNA]</scope>
    <source>
        <strain evidence="2">WS_2</strain>
    </source>
</reference>
<dbReference type="Gene3D" id="3.40.50.150">
    <property type="entry name" value="Vaccinia Virus protein VP39"/>
    <property type="match status" value="1"/>
</dbReference>
<name>A0A538T6A8_UNCEI</name>
<keyword evidence="2" id="KW-0808">Transferase</keyword>
<protein>
    <submittedName>
        <fullName evidence="2">Class I SAM-dependent methyltransferase</fullName>
    </submittedName>
</protein>
<keyword evidence="2" id="KW-0489">Methyltransferase</keyword>
<dbReference type="GO" id="GO:0008168">
    <property type="term" value="F:methyltransferase activity"/>
    <property type="evidence" value="ECO:0007669"/>
    <property type="project" value="UniProtKB-KW"/>
</dbReference>
<proteinExistence type="predicted"/>
<dbReference type="PANTHER" id="PTHR12843">
    <property type="entry name" value="PROTEIN-LYSINE N-METHYLTRANSFERASE METTL10"/>
    <property type="match status" value="1"/>
</dbReference>
<dbReference type="PANTHER" id="PTHR12843:SF5">
    <property type="entry name" value="EEF1A LYSINE METHYLTRANSFERASE 2"/>
    <property type="match status" value="1"/>
</dbReference>
<dbReference type="Proteomes" id="UP000317716">
    <property type="component" value="Unassembled WGS sequence"/>
</dbReference>